<accession>A0A126SZW5</accession>
<evidence type="ECO:0000256" key="1">
    <source>
        <dbReference type="ARBA" id="ARBA00023002"/>
    </source>
</evidence>
<sequence length="225" mass="25985">MDMQTFWREVEKIADEFNIGRHPLVQKINEGKATRDQIKQFAIEHYEMTVRDSGPYIAQGYCNMAKVDPFGAEMMAENFVEEAMGEHTHTGGHCELLYEFWERGLGLSRQELENSSASTAARAMNAYFWHMMTNKIRYSGALGILEGGFSHACEKMLTGLQTHYSMKPEALRFFSGHVEADREHAQTGRKLIEKLLTTERDRQEFLKEARCIAQLYWKGWDAMVQ</sequence>
<dbReference type="AlphaFoldDB" id="A0A126SZW5"/>
<dbReference type="Pfam" id="PF14518">
    <property type="entry name" value="Haem_oxygenas_2"/>
    <property type="match status" value="1"/>
</dbReference>
<keyword evidence="1" id="KW-0560">Oxidoreductase</keyword>
<organism evidence="2">
    <name type="scientific">uncultured bacterium UPO45</name>
    <dbReference type="NCBI Taxonomy" id="1776970"/>
    <lineage>
        <taxon>Bacteria</taxon>
        <taxon>environmental samples</taxon>
    </lineage>
</organism>
<dbReference type="Gene3D" id="1.20.910.10">
    <property type="entry name" value="Heme oxygenase-like"/>
    <property type="match status" value="1"/>
</dbReference>
<dbReference type="InterPro" id="IPR016084">
    <property type="entry name" value="Haem_Oase-like_multi-hlx"/>
</dbReference>
<dbReference type="SMART" id="SM01236">
    <property type="entry name" value="Haem_oxygenase_2"/>
    <property type="match status" value="1"/>
</dbReference>
<evidence type="ECO:0000313" key="2">
    <source>
        <dbReference type="EMBL" id="AMK59212.1"/>
    </source>
</evidence>
<name>A0A126SZW5_9BACT</name>
<dbReference type="SUPFAM" id="SSF48613">
    <property type="entry name" value="Heme oxygenase-like"/>
    <property type="match status" value="1"/>
</dbReference>
<dbReference type="PANTHER" id="PTHR40279:SF3">
    <property type="entry name" value="4-AMINOBENZOATE SYNTHASE"/>
    <property type="match status" value="1"/>
</dbReference>
<dbReference type="GO" id="GO:0016491">
    <property type="term" value="F:oxidoreductase activity"/>
    <property type="evidence" value="ECO:0007669"/>
    <property type="project" value="UniProtKB-KW"/>
</dbReference>
<dbReference type="PANTHER" id="PTHR40279">
    <property type="entry name" value="PQQC-LIKE PROTEIN"/>
    <property type="match status" value="1"/>
</dbReference>
<proteinExistence type="predicted"/>
<protein>
    <submittedName>
        <fullName evidence="2">Putative coenzyme PQQ synthesis protein c</fullName>
    </submittedName>
</protein>
<reference evidence="2" key="1">
    <citation type="journal article" date="2016" name="Appl. Environ. Microbiol.">
        <title>Functional Metagenomics of a Biostimulated Petroleum-Contaminated Soil Reveals an Extraordinary Diversity of Extradiol Dioxygenases.</title>
        <authorList>
            <person name="Terron-Gonzalez L."/>
            <person name="Martin-Cabello G."/>
            <person name="Ferrer M."/>
            <person name="Santero E."/>
        </authorList>
    </citation>
    <scope>NUCLEOTIDE SEQUENCE</scope>
</reference>
<dbReference type="EMBL" id="KU144973">
    <property type="protein sequence ID" value="AMK59212.1"/>
    <property type="molecule type" value="Genomic_DNA"/>
</dbReference>
<dbReference type="InterPro" id="IPR039068">
    <property type="entry name" value="PqqC-like"/>
</dbReference>